<evidence type="ECO:0000256" key="3">
    <source>
        <dbReference type="ARBA" id="ARBA00022448"/>
    </source>
</evidence>
<dbReference type="KEGG" id="lali:LA20249_09900"/>
<dbReference type="Proteomes" id="UP000234653">
    <property type="component" value="Chromosome"/>
</dbReference>
<dbReference type="GO" id="GO:0055085">
    <property type="term" value="P:transmembrane transport"/>
    <property type="evidence" value="ECO:0007669"/>
    <property type="project" value="InterPro"/>
</dbReference>
<comment type="similarity">
    <text evidence="2">Belongs to the bacterial solute-binding protein 1 family.</text>
</comment>
<gene>
    <name evidence="6" type="ORF">LA20249_09900</name>
</gene>
<dbReference type="InterPro" id="IPR006061">
    <property type="entry name" value="SBP_1_CS"/>
</dbReference>
<accession>A0A2K9HPP7</accession>
<dbReference type="SUPFAM" id="SSF53850">
    <property type="entry name" value="Periplasmic binding protein-like II"/>
    <property type="match status" value="1"/>
</dbReference>
<proteinExistence type="inferred from homology"/>
<evidence type="ECO:0000313" key="6">
    <source>
        <dbReference type="EMBL" id="AUI72473.1"/>
    </source>
</evidence>
<dbReference type="EMBL" id="CP018867">
    <property type="protein sequence ID" value="AUI72473.1"/>
    <property type="molecule type" value="Genomic_DNA"/>
</dbReference>
<dbReference type="Gene3D" id="3.40.190.10">
    <property type="entry name" value="Periplasmic binding protein-like II"/>
    <property type="match status" value="2"/>
</dbReference>
<comment type="subcellular location">
    <subcellularLocation>
        <location evidence="1">Cell envelope</location>
    </subcellularLocation>
</comment>
<evidence type="ECO:0000256" key="4">
    <source>
        <dbReference type="ARBA" id="ARBA00022729"/>
    </source>
</evidence>
<dbReference type="InterPro" id="IPR050490">
    <property type="entry name" value="Bact_solute-bd_prot1"/>
</dbReference>
<keyword evidence="3" id="KW-0813">Transport</keyword>
<dbReference type="CDD" id="cd14748">
    <property type="entry name" value="PBP2_UgpB"/>
    <property type="match status" value="1"/>
</dbReference>
<dbReference type="PROSITE" id="PS01037">
    <property type="entry name" value="SBP_BACTERIAL_1"/>
    <property type="match status" value="1"/>
</dbReference>
<sequence length="451" mass="50395">MSKYKKLFLPLILVLGILFIIFFGRTVSTKSAAVKDNRTEVVFWHEMGGPAEKSLMKIVDGFNKSQTKYRVVPKYQGSYDAAIQKILQTHGTSTSPAVFQAFDISAAQMMHSKFTVPVQHFIDEDNFDISKISPVARSFYSNNNQQQAMPFNTSQPVLYYNASLLEKYGINPPPTSPSYSDITRVAKEIYEKSHHQVKGMTVQIYGWLLEQAMANSGVGLTNNNDGHTGIPTKATINNPASKEFFEWVRENQKSGDFMNYGSGAMAGTNQTTGFLNGKIGMFIQSSASISQLNKKNKNKLGITYFPHPDGRKANGVAIGGAALWISNDKSKDVQRGAFEFIKYTLKPEIQAQWQKDTGYLALNKDSQETKTLKELYKKNPESKVSSKQLQEAIPNNFNSGILMEGMQKTRQIEQFAMESIYNGGDITRALKDADQKIDDNLTTTNRANGYH</sequence>
<dbReference type="Pfam" id="PF13416">
    <property type="entry name" value="SBP_bac_8"/>
    <property type="match status" value="1"/>
</dbReference>
<evidence type="ECO:0000313" key="7">
    <source>
        <dbReference type="Proteomes" id="UP000234653"/>
    </source>
</evidence>
<dbReference type="OrthoDB" id="9795467at2"/>
<dbReference type="RefSeq" id="WP_057737685.1">
    <property type="nucleotide sequence ID" value="NZ_AZDQ01000006.1"/>
</dbReference>
<reference evidence="6 7" key="1">
    <citation type="submission" date="2016-12" db="EMBL/GenBank/DDBJ databases">
        <title>The whole genome sequencing and assembly of Lactobacillus alimentarius DSM 20249T strain.</title>
        <authorList>
            <person name="Lee Y.-J."/>
            <person name="Yi H."/>
            <person name="Bahn Y.-S."/>
            <person name="Kim J.F."/>
            <person name="Lee D.-W."/>
        </authorList>
    </citation>
    <scope>NUCLEOTIDE SEQUENCE [LARGE SCALE GENOMIC DNA]</scope>
    <source>
        <strain evidence="6 7">DSM 20249</strain>
    </source>
</reference>
<dbReference type="STRING" id="1423720.FC67_GL000096"/>
<organism evidence="6 7">
    <name type="scientific">Companilactobacillus alimentarius DSM 20249</name>
    <dbReference type="NCBI Taxonomy" id="1423720"/>
    <lineage>
        <taxon>Bacteria</taxon>
        <taxon>Bacillati</taxon>
        <taxon>Bacillota</taxon>
        <taxon>Bacilli</taxon>
        <taxon>Lactobacillales</taxon>
        <taxon>Lactobacillaceae</taxon>
        <taxon>Companilactobacillus</taxon>
    </lineage>
</organism>
<name>A0A2K9HPP7_9LACO</name>
<keyword evidence="5" id="KW-0574">Periplasm</keyword>
<protein>
    <submittedName>
        <fullName evidence="6">ABC transporter substrate-binding protein</fullName>
    </submittedName>
</protein>
<dbReference type="PANTHER" id="PTHR43649:SF31">
    <property type="entry name" value="SN-GLYCEROL-3-PHOSPHATE-BINDING PERIPLASMIC PROTEIN UGPB"/>
    <property type="match status" value="1"/>
</dbReference>
<dbReference type="InterPro" id="IPR006059">
    <property type="entry name" value="SBP"/>
</dbReference>
<dbReference type="AlphaFoldDB" id="A0A2K9HPP7"/>
<keyword evidence="7" id="KW-1185">Reference proteome</keyword>
<dbReference type="GO" id="GO:0030313">
    <property type="term" value="C:cell envelope"/>
    <property type="evidence" value="ECO:0007669"/>
    <property type="project" value="UniProtKB-SubCell"/>
</dbReference>
<evidence type="ECO:0000256" key="1">
    <source>
        <dbReference type="ARBA" id="ARBA00004196"/>
    </source>
</evidence>
<evidence type="ECO:0000256" key="2">
    <source>
        <dbReference type="ARBA" id="ARBA00008520"/>
    </source>
</evidence>
<evidence type="ECO:0000256" key="5">
    <source>
        <dbReference type="ARBA" id="ARBA00022764"/>
    </source>
</evidence>
<dbReference type="PANTHER" id="PTHR43649">
    <property type="entry name" value="ARABINOSE-BINDING PROTEIN-RELATED"/>
    <property type="match status" value="1"/>
</dbReference>
<keyword evidence="4" id="KW-0732">Signal</keyword>